<dbReference type="GO" id="GO:0009231">
    <property type="term" value="P:riboflavin biosynthetic process"/>
    <property type="evidence" value="ECO:0007669"/>
    <property type="project" value="TreeGrafter"/>
</dbReference>
<dbReference type="PANTHER" id="PTHR35005:SF1">
    <property type="entry name" value="2-AMINO-5-FORMYLAMINO-6-RIBOSYLAMINOPYRIMIDIN-4(3H)-ONE 5'-MONOPHOSPHATE DEFORMYLASE"/>
    <property type="match status" value="1"/>
</dbReference>
<keyword evidence="3" id="KW-0378">Hydrolase</keyword>
<evidence type="ECO:0000256" key="1">
    <source>
        <dbReference type="ARBA" id="ARBA00001947"/>
    </source>
</evidence>
<dbReference type="Pfam" id="PF02633">
    <property type="entry name" value="Creatininase"/>
    <property type="match status" value="1"/>
</dbReference>
<dbReference type="EMBL" id="JAGQAF010000014">
    <property type="protein sequence ID" value="MCE8539557.1"/>
    <property type="molecule type" value="Genomic_DNA"/>
</dbReference>
<dbReference type="AlphaFoldDB" id="A0A9Q3WQ92"/>
<dbReference type="InterPro" id="IPR003785">
    <property type="entry name" value="Creatininase/forma_Hydrolase"/>
</dbReference>
<keyword evidence="2" id="KW-0479">Metal-binding</keyword>
<evidence type="ECO:0000313" key="7">
    <source>
        <dbReference type="Proteomes" id="UP000813672"/>
    </source>
</evidence>
<dbReference type="PANTHER" id="PTHR35005">
    <property type="entry name" value="3-DEHYDRO-SCYLLO-INOSOSE HYDROLASE"/>
    <property type="match status" value="1"/>
</dbReference>
<dbReference type="Proteomes" id="UP000813672">
    <property type="component" value="Unassembled WGS sequence"/>
</dbReference>
<comment type="caution">
    <text evidence="6">The sequence shown here is derived from an EMBL/GenBank/DDBJ whole genome shotgun (WGS) entry which is preliminary data.</text>
</comment>
<dbReference type="RefSeq" id="WP_234221508.1">
    <property type="nucleotide sequence ID" value="NZ_JAGQAF010000014.1"/>
</dbReference>
<evidence type="ECO:0000256" key="3">
    <source>
        <dbReference type="ARBA" id="ARBA00022801"/>
    </source>
</evidence>
<evidence type="ECO:0000256" key="2">
    <source>
        <dbReference type="ARBA" id="ARBA00022723"/>
    </source>
</evidence>
<dbReference type="SUPFAM" id="SSF102215">
    <property type="entry name" value="Creatininase"/>
    <property type="match status" value="1"/>
</dbReference>
<proteinExistence type="inferred from homology"/>
<evidence type="ECO:0000256" key="5">
    <source>
        <dbReference type="ARBA" id="ARBA00024029"/>
    </source>
</evidence>
<accession>A0A9Q3WQ92</accession>
<dbReference type="Gene3D" id="3.40.50.10310">
    <property type="entry name" value="Creatininase"/>
    <property type="match status" value="1"/>
</dbReference>
<dbReference type="InterPro" id="IPR024087">
    <property type="entry name" value="Creatininase-like_sf"/>
</dbReference>
<keyword evidence="4" id="KW-0862">Zinc</keyword>
<dbReference type="GO" id="GO:0016811">
    <property type="term" value="F:hydrolase activity, acting on carbon-nitrogen (but not peptide) bonds, in linear amides"/>
    <property type="evidence" value="ECO:0007669"/>
    <property type="project" value="TreeGrafter"/>
</dbReference>
<protein>
    <submittedName>
        <fullName evidence="6">Creatininase family protein</fullName>
    </submittedName>
</protein>
<evidence type="ECO:0000256" key="4">
    <source>
        <dbReference type="ARBA" id="ARBA00022833"/>
    </source>
</evidence>
<sequence>MRLDHATWPEVEAYLAEHDGIILPVGSTEQHGPMGLIGTDATCAQAIAEAAAEIVATFVAPTLAYTPAPFNTGFPGTVSISEQLFADLFAEIVSGLQAQGFRHVYVLNAHGANLAPMRRVARSLDTVHIRSWWEFDEVNALRQSFFGQWEGMHATPAEISITQFLGRRVAPGAAATPPRLLTAEDIASRAGDRHGPPDLHRREFPDGRVGSHSALATPEYGAQLLQAAARGVAADYQAMVSPPRT</sequence>
<comment type="similarity">
    <text evidence="5">Belongs to the creatininase superfamily.</text>
</comment>
<dbReference type="GO" id="GO:0046872">
    <property type="term" value="F:metal ion binding"/>
    <property type="evidence" value="ECO:0007669"/>
    <property type="project" value="UniProtKB-KW"/>
</dbReference>
<comment type="cofactor">
    <cofactor evidence="1">
        <name>Zn(2+)</name>
        <dbReference type="ChEBI" id="CHEBI:29105"/>
    </cofactor>
</comment>
<organism evidence="6 7">
    <name type="scientific">Ruegeria pomeroyi</name>
    <dbReference type="NCBI Taxonomy" id="89184"/>
    <lineage>
        <taxon>Bacteria</taxon>
        <taxon>Pseudomonadati</taxon>
        <taxon>Pseudomonadota</taxon>
        <taxon>Alphaproteobacteria</taxon>
        <taxon>Rhodobacterales</taxon>
        <taxon>Roseobacteraceae</taxon>
        <taxon>Ruegeria</taxon>
    </lineage>
</organism>
<gene>
    <name evidence="6" type="ORF">KBY27_19030</name>
</gene>
<reference evidence="6" key="1">
    <citation type="journal article" date="2021" name="Environ. Microbiol.">
        <title>Cryptic niche differentiation of novel sediment ecotypes of Rugeria pomeroyi correlates with nitrate respiration.</title>
        <authorList>
            <person name="Lin X."/>
            <person name="McNichol J."/>
            <person name="Chu X."/>
            <person name="Qian Y."/>
            <person name="Luo H."/>
        </authorList>
    </citation>
    <scope>NUCLEOTIDE SEQUENCE</scope>
    <source>
        <strain evidence="6">SZCCDBB064</strain>
    </source>
</reference>
<evidence type="ECO:0000313" key="6">
    <source>
        <dbReference type="EMBL" id="MCE8539557.1"/>
    </source>
</evidence>
<name>A0A9Q3WQ92_9RHOB</name>